<accession>A0A2N5ZA24</accession>
<proteinExistence type="predicted"/>
<dbReference type="SUPFAM" id="SSF53756">
    <property type="entry name" value="UDP-Glycosyltransferase/glycogen phosphorylase"/>
    <property type="match status" value="1"/>
</dbReference>
<dbReference type="EMBL" id="PKTG01000138">
    <property type="protein sequence ID" value="PLX15518.1"/>
    <property type="molecule type" value="Genomic_DNA"/>
</dbReference>
<dbReference type="PANTHER" id="PTHR43174">
    <property type="entry name" value="UDP-N-ACETYLGLUCOSAMINE 2-EPIMERASE"/>
    <property type="match status" value="1"/>
</dbReference>
<dbReference type="InterPro" id="IPR003331">
    <property type="entry name" value="UDP_GlcNAc_Epimerase_2_dom"/>
</dbReference>
<comment type="caution">
    <text evidence="2">The sequence shown here is derived from an EMBL/GenBank/DDBJ whole genome shotgun (WGS) entry which is preliminary data.</text>
</comment>
<evidence type="ECO:0000313" key="3">
    <source>
        <dbReference type="Proteomes" id="UP000234857"/>
    </source>
</evidence>
<dbReference type="GO" id="GO:0004553">
    <property type="term" value="F:hydrolase activity, hydrolyzing O-glycosyl compounds"/>
    <property type="evidence" value="ECO:0007669"/>
    <property type="project" value="InterPro"/>
</dbReference>
<dbReference type="InterPro" id="IPR029767">
    <property type="entry name" value="WecB-like"/>
</dbReference>
<evidence type="ECO:0000259" key="1">
    <source>
        <dbReference type="Pfam" id="PF02350"/>
    </source>
</evidence>
<dbReference type="NCBIfam" id="TIGR03568">
    <property type="entry name" value="NeuC_NnaA"/>
    <property type="match status" value="1"/>
</dbReference>
<reference evidence="2 3" key="1">
    <citation type="submission" date="2017-11" db="EMBL/GenBank/DDBJ databases">
        <title>Genome-resolved metagenomics identifies genetic mobility, metabolic interactions, and unexpected diversity in perchlorate-reducing communities.</title>
        <authorList>
            <person name="Barnum T.P."/>
            <person name="Figueroa I.A."/>
            <person name="Carlstrom C.I."/>
            <person name="Lucas L.N."/>
            <person name="Engelbrektson A.L."/>
            <person name="Coates J.D."/>
        </authorList>
    </citation>
    <scope>NUCLEOTIDE SEQUENCE [LARGE SCALE GENOMIC DNA]</scope>
    <source>
        <strain evidence="2">BM706</strain>
    </source>
</reference>
<evidence type="ECO:0000313" key="2">
    <source>
        <dbReference type="EMBL" id="PLX15518.1"/>
    </source>
</evidence>
<dbReference type="PANTHER" id="PTHR43174:SF3">
    <property type="entry name" value="UDP-N-ACETYLGLUCOSAMINE 2-EPIMERASE"/>
    <property type="match status" value="1"/>
</dbReference>
<dbReference type="Proteomes" id="UP000234857">
    <property type="component" value="Unassembled WGS sequence"/>
</dbReference>
<organism evidence="2 3">
    <name type="scientific">Muiribacterium halophilum</name>
    <dbReference type="NCBI Taxonomy" id="2053465"/>
    <lineage>
        <taxon>Bacteria</taxon>
        <taxon>Candidatus Muiribacteriota</taxon>
        <taxon>Candidatus Muiribacteriia</taxon>
        <taxon>Candidatus Muiribacteriales</taxon>
        <taxon>Candidatus Muiribacteriaceae</taxon>
        <taxon>Candidatus Muiribacterium</taxon>
    </lineage>
</organism>
<protein>
    <submittedName>
        <fullName evidence="2">UDP-N-acetylglucosamine 2-epimerase (Hydrolyzing)</fullName>
    </submittedName>
</protein>
<sequence length="391" mass="44817">MKKICIFTSTRADYGLLRPLMLEIRKSKEFKLSLIVSGTHLSRFHGHTIDEIKKDGFFIDDFVEMTLTSDSRSSIVKSIAMCSLGINDALKKIKPDFLVILGDRFEAFAAGFTAYTIGVRIIHIHGGEKTEGALDEAYRHSLTKFSDIHFVATEDYRKRVIQLGENPEYVFNVGALGIDNIKKEKFLNIVDFENQTGIKFGKRNVLFTYHPVTKIKEDSQTILNNVFGVFLLKEFCDVNIIITMPNADPHNDEIRRKIIDFSNRYPERVFVFENLGQKKYLSAMNLVDVVIGNSSSGIIETPSFHIPTINIGNRQKGRFFAESIIDVDESKEEFYNALVNAFDKKFINKCKKIKNPYGVGNTSQKIINILKTFKNKKFIKEFYDIKELHFD</sequence>
<dbReference type="AlphaFoldDB" id="A0A2N5ZA24"/>
<dbReference type="CDD" id="cd03786">
    <property type="entry name" value="GTB_UDP-GlcNAc_2-Epimerase"/>
    <property type="match status" value="1"/>
</dbReference>
<feature type="domain" description="UDP-N-acetylglucosamine 2-epimerase" evidence="1">
    <location>
        <begin position="23"/>
        <end position="371"/>
    </location>
</feature>
<dbReference type="Gene3D" id="3.40.50.2000">
    <property type="entry name" value="Glycogen Phosphorylase B"/>
    <property type="match status" value="2"/>
</dbReference>
<dbReference type="InterPro" id="IPR020004">
    <property type="entry name" value="UDP-GlcNAc_Epase"/>
</dbReference>
<dbReference type="GO" id="GO:0006047">
    <property type="term" value="P:UDP-N-acetylglucosamine metabolic process"/>
    <property type="evidence" value="ECO:0007669"/>
    <property type="project" value="InterPro"/>
</dbReference>
<name>A0A2N5ZA24_MUIH1</name>
<dbReference type="Pfam" id="PF02350">
    <property type="entry name" value="Epimerase_2"/>
    <property type="match status" value="1"/>
</dbReference>
<gene>
    <name evidence="2" type="primary">neuC</name>
    <name evidence="2" type="ORF">C0601_12785</name>
</gene>